<evidence type="ECO:0000256" key="1">
    <source>
        <dbReference type="ARBA" id="ARBA00023015"/>
    </source>
</evidence>
<dbReference type="InterPro" id="IPR009057">
    <property type="entry name" value="Homeodomain-like_sf"/>
</dbReference>
<dbReference type="GO" id="GO:0043565">
    <property type="term" value="F:sequence-specific DNA binding"/>
    <property type="evidence" value="ECO:0007669"/>
    <property type="project" value="InterPro"/>
</dbReference>
<name>A0A4R6WE61_9SPHI</name>
<dbReference type="GO" id="GO:0003700">
    <property type="term" value="F:DNA-binding transcription factor activity"/>
    <property type="evidence" value="ECO:0007669"/>
    <property type="project" value="InterPro"/>
</dbReference>
<evidence type="ECO:0000313" key="5">
    <source>
        <dbReference type="EMBL" id="TDQ78072.1"/>
    </source>
</evidence>
<protein>
    <submittedName>
        <fullName evidence="5">AraC-like DNA-binding protein</fullName>
    </submittedName>
</protein>
<comment type="caution">
    <text evidence="5">The sequence shown here is derived from an EMBL/GenBank/DDBJ whole genome shotgun (WGS) entry which is preliminary data.</text>
</comment>
<accession>A0A4R6WE61</accession>
<dbReference type="PROSITE" id="PS01124">
    <property type="entry name" value="HTH_ARAC_FAMILY_2"/>
    <property type="match status" value="1"/>
</dbReference>
<dbReference type="EMBL" id="SNYV01000013">
    <property type="protein sequence ID" value="TDQ78072.1"/>
    <property type="molecule type" value="Genomic_DNA"/>
</dbReference>
<evidence type="ECO:0000259" key="4">
    <source>
        <dbReference type="PROSITE" id="PS01124"/>
    </source>
</evidence>
<proteinExistence type="predicted"/>
<keyword evidence="6" id="KW-1185">Reference proteome</keyword>
<sequence>MIMKSTFKILSSQEYKRTYFPYLEEEILSNSNALQVYEIERYLKGILIPALSYRTSFSFLIIVTHGSVKQCINNEIHTISQGECAHISEGVWTDTQFVSEDVSGYVLAYESNIYTQYSLFQGKQVEFNYTPFYKLSPYDFEATIASLNLLKNELNLPQSRANVHLPLFYSILSRLNTYAQENRVSGREVEIVHYFKKLVNQFHIENRAVSFYAEKLHLSENYLNRCVKHITSKSAKQWINEVSIEHSQLLLRDLTLDIAEIAYAMRYPSPSYFSKIFKKIRGISPISYRHSLFS</sequence>
<dbReference type="SUPFAM" id="SSF46689">
    <property type="entry name" value="Homeodomain-like"/>
    <property type="match status" value="1"/>
</dbReference>
<dbReference type="AlphaFoldDB" id="A0A4R6WE61"/>
<evidence type="ECO:0000313" key="6">
    <source>
        <dbReference type="Proteomes" id="UP000295292"/>
    </source>
</evidence>
<dbReference type="Proteomes" id="UP000295292">
    <property type="component" value="Unassembled WGS sequence"/>
</dbReference>
<keyword evidence="2 5" id="KW-0238">DNA-binding</keyword>
<evidence type="ECO:0000256" key="2">
    <source>
        <dbReference type="ARBA" id="ARBA00023125"/>
    </source>
</evidence>
<dbReference type="PANTHER" id="PTHR43280:SF32">
    <property type="entry name" value="TRANSCRIPTIONAL REGULATORY PROTEIN"/>
    <property type="match status" value="1"/>
</dbReference>
<dbReference type="Gene3D" id="1.10.10.60">
    <property type="entry name" value="Homeodomain-like"/>
    <property type="match status" value="1"/>
</dbReference>
<dbReference type="InterPro" id="IPR020449">
    <property type="entry name" value="Tscrpt_reg_AraC-type_HTH"/>
</dbReference>
<keyword evidence="1" id="KW-0805">Transcription regulation</keyword>
<dbReference type="PRINTS" id="PR00032">
    <property type="entry name" value="HTHARAC"/>
</dbReference>
<organism evidence="5 6">
    <name type="scientific">Sphingobacterium yanglingense</name>
    <dbReference type="NCBI Taxonomy" id="1437280"/>
    <lineage>
        <taxon>Bacteria</taxon>
        <taxon>Pseudomonadati</taxon>
        <taxon>Bacteroidota</taxon>
        <taxon>Sphingobacteriia</taxon>
        <taxon>Sphingobacteriales</taxon>
        <taxon>Sphingobacteriaceae</taxon>
        <taxon>Sphingobacterium</taxon>
    </lineage>
</organism>
<reference evidence="5 6" key="1">
    <citation type="submission" date="2019-03" db="EMBL/GenBank/DDBJ databases">
        <title>Genomic Encyclopedia of Archaeal and Bacterial Type Strains, Phase II (KMG-II): from individual species to whole genera.</title>
        <authorList>
            <person name="Goeker M."/>
        </authorList>
    </citation>
    <scope>NUCLEOTIDE SEQUENCE [LARGE SCALE GENOMIC DNA]</scope>
    <source>
        <strain evidence="5 6">DSM 28353</strain>
    </source>
</reference>
<dbReference type="InterPro" id="IPR018060">
    <property type="entry name" value="HTH_AraC"/>
</dbReference>
<dbReference type="SMART" id="SM00342">
    <property type="entry name" value="HTH_ARAC"/>
    <property type="match status" value="1"/>
</dbReference>
<evidence type="ECO:0000256" key="3">
    <source>
        <dbReference type="ARBA" id="ARBA00023163"/>
    </source>
</evidence>
<dbReference type="OrthoDB" id="2585681at2"/>
<feature type="domain" description="HTH araC/xylS-type" evidence="4">
    <location>
        <begin position="189"/>
        <end position="291"/>
    </location>
</feature>
<keyword evidence="3" id="KW-0804">Transcription</keyword>
<dbReference type="Pfam" id="PF12833">
    <property type="entry name" value="HTH_18"/>
    <property type="match status" value="1"/>
</dbReference>
<gene>
    <name evidence="5" type="ORF">CLV99_2049</name>
</gene>
<dbReference type="PANTHER" id="PTHR43280">
    <property type="entry name" value="ARAC-FAMILY TRANSCRIPTIONAL REGULATOR"/>
    <property type="match status" value="1"/>
</dbReference>